<dbReference type="EMBL" id="BKAJ01000072">
    <property type="protein sequence ID" value="GEP56910.1"/>
    <property type="molecule type" value="Genomic_DNA"/>
</dbReference>
<dbReference type="RefSeq" id="WP_147151289.1">
    <property type="nucleotide sequence ID" value="NZ_BKAJ01000072.1"/>
</dbReference>
<evidence type="ECO:0000313" key="13">
    <source>
        <dbReference type="Proteomes" id="UP000321058"/>
    </source>
</evidence>
<keyword evidence="10" id="KW-0732">Signal</keyword>
<evidence type="ECO:0000256" key="7">
    <source>
        <dbReference type="ARBA" id="ARBA00023004"/>
    </source>
</evidence>
<dbReference type="GO" id="GO:0005506">
    <property type="term" value="F:iron ion binding"/>
    <property type="evidence" value="ECO:0007669"/>
    <property type="project" value="InterPro"/>
</dbReference>
<feature type="binding site" description="axial binding residue" evidence="9">
    <location>
        <position position="169"/>
    </location>
    <ligand>
        <name>heme c</name>
        <dbReference type="ChEBI" id="CHEBI:61717"/>
        <label>2</label>
    </ligand>
    <ligandPart>
        <name>Fe</name>
        <dbReference type="ChEBI" id="CHEBI:18248"/>
    </ligandPart>
</feature>
<evidence type="ECO:0000256" key="1">
    <source>
        <dbReference type="ARBA" id="ARBA00004418"/>
    </source>
</evidence>
<feature type="domain" description="Cytochrome c" evidence="11">
    <location>
        <begin position="110"/>
        <end position="192"/>
    </location>
</feature>
<comment type="caution">
    <text evidence="12">The sequence shown here is derived from an EMBL/GenBank/DDBJ whole genome shotgun (WGS) entry which is preliminary data.</text>
</comment>
<keyword evidence="2" id="KW-0813">Transport</keyword>
<evidence type="ECO:0000313" key="12">
    <source>
        <dbReference type="EMBL" id="GEP56910.1"/>
    </source>
</evidence>
<reference evidence="12 13" key="1">
    <citation type="submission" date="2019-07" db="EMBL/GenBank/DDBJ databases">
        <title>Whole genome shotgun sequence of Reyranella soli NBRC 108950.</title>
        <authorList>
            <person name="Hosoyama A."/>
            <person name="Uohara A."/>
            <person name="Ohji S."/>
            <person name="Ichikawa N."/>
        </authorList>
    </citation>
    <scope>NUCLEOTIDE SEQUENCE [LARGE SCALE GENOMIC DNA]</scope>
    <source>
        <strain evidence="12 13">NBRC 108950</strain>
    </source>
</reference>
<feature type="binding site" description="axial binding residue" evidence="9">
    <location>
        <position position="128"/>
    </location>
    <ligand>
        <name>heme c</name>
        <dbReference type="ChEBI" id="CHEBI:61717"/>
        <label>2</label>
    </ligand>
    <ligandPart>
        <name>Fe</name>
        <dbReference type="ChEBI" id="CHEBI:18248"/>
    </ligandPart>
</feature>
<keyword evidence="7 9" id="KW-0408">Iron</keyword>
<keyword evidence="13" id="KW-1185">Reference proteome</keyword>
<keyword evidence="3 8" id="KW-0349">Heme</keyword>
<keyword evidence="5" id="KW-0574">Periplasm</keyword>
<feature type="domain" description="Cytochrome c" evidence="11">
    <location>
        <begin position="16"/>
        <end position="99"/>
    </location>
</feature>
<comment type="subcellular location">
    <subcellularLocation>
        <location evidence="1">Periplasm</location>
    </subcellularLocation>
</comment>
<dbReference type="PIRSF" id="PIRSF000005">
    <property type="entry name" value="Cytochrome_c4"/>
    <property type="match status" value="1"/>
</dbReference>
<feature type="binding site" description="axial binding residue" evidence="9">
    <location>
        <position position="37"/>
    </location>
    <ligand>
        <name>heme c</name>
        <dbReference type="ChEBI" id="CHEBI:61717"/>
        <label>1</label>
    </ligand>
    <ligandPart>
        <name>Fe</name>
        <dbReference type="ChEBI" id="CHEBI:18248"/>
    </ligandPart>
</feature>
<accession>A0A512ND86</accession>
<sequence>MRSVVTALFVMFAAPAYAQSQPPIKAPAIAQTCIACHGIRGISTSKDSPSLAGQPDIFTQYQLVFMRDGQRQPGVMAGIVKTLTDENIRELGAYYAALAPPPPFAKAEPVDAAKANAIMGPRRCANCHKDDFSGQGETGRLAGQRPDYLIKALKDFRSGARRGRGMGAMMEVSVTLQDEDIALIAHYLAAKP</sequence>
<evidence type="ECO:0000256" key="10">
    <source>
        <dbReference type="SAM" id="SignalP"/>
    </source>
</evidence>
<dbReference type="InterPro" id="IPR009056">
    <property type="entry name" value="Cyt_c-like_dom"/>
</dbReference>
<evidence type="ECO:0000256" key="3">
    <source>
        <dbReference type="ARBA" id="ARBA00022617"/>
    </source>
</evidence>
<dbReference type="AlphaFoldDB" id="A0A512ND86"/>
<organism evidence="12 13">
    <name type="scientific">Reyranella soli</name>
    <dbReference type="NCBI Taxonomy" id="1230389"/>
    <lineage>
        <taxon>Bacteria</taxon>
        <taxon>Pseudomonadati</taxon>
        <taxon>Pseudomonadota</taxon>
        <taxon>Alphaproteobacteria</taxon>
        <taxon>Hyphomicrobiales</taxon>
        <taxon>Reyranellaceae</taxon>
        <taxon>Reyranella</taxon>
    </lineage>
</organism>
<evidence type="ECO:0000256" key="4">
    <source>
        <dbReference type="ARBA" id="ARBA00022723"/>
    </source>
</evidence>
<dbReference type="GO" id="GO:0020037">
    <property type="term" value="F:heme binding"/>
    <property type="evidence" value="ECO:0007669"/>
    <property type="project" value="InterPro"/>
</dbReference>
<feature type="signal peptide" evidence="10">
    <location>
        <begin position="1"/>
        <end position="18"/>
    </location>
</feature>
<dbReference type="Pfam" id="PF13442">
    <property type="entry name" value="Cytochrome_CBB3"/>
    <property type="match status" value="1"/>
</dbReference>
<dbReference type="PANTHER" id="PTHR33751">
    <property type="entry name" value="CBB3-TYPE CYTOCHROME C OXIDASE SUBUNIT FIXP"/>
    <property type="match status" value="1"/>
</dbReference>
<evidence type="ECO:0000256" key="8">
    <source>
        <dbReference type="PIRSR" id="PIRSR000005-1"/>
    </source>
</evidence>
<proteinExistence type="predicted"/>
<feature type="chain" id="PRO_5022063679" evidence="10">
    <location>
        <begin position="19"/>
        <end position="192"/>
    </location>
</feature>
<dbReference type="Pfam" id="PF00034">
    <property type="entry name" value="Cytochrom_C"/>
    <property type="match status" value="1"/>
</dbReference>
<dbReference type="Gene3D" id="1.10.760.10">
    <property type="entry name" value="Cytochrome c-like domain"/>
    <property type="match status" value="2"/>
</dbReference>
<comment type="PTM">
    <text evidence="8">Binds 2 heme c groups covalently per subunit.</text>
</comment>
<name>A0A512ND86_9HYPH</name>
<feature type="binding site" description="axial binding residue" evidence="9">
    <location>
        <position position="76"/>
    </location>
    <ligand>
        <name>heme c</name>
        <dbReference type="ChEBI" id="CHEBI:61717"/>
        <label>1</label>
    </ligand>
    <ligandPart>
        <name>Fe</name>
        <dbReference type="ChEBI" id="CHEBI:18248"/>
    </ligandPart>
</feature>
<feature type="binding site" description="covalent" evidence="8">
    <location>
        <position position="36"/>
    </location>
    <ligand>
        <name>heme c</name>
        <dbReference type="ChEBI" id="CHEBI:61717"/>
        <label>1</label>
    </ligand>
</feature>
<protein>
    <submittedName>
        <fullName evidence="12">Cytochrome c</fullName>
    </submittedName>
</protein>
<dbReference type="PROSITE" id="PS51007">
    <property type="entry name" value="CYTC"/>
    <property type="match status" value="2"/>
</dbReference>
<dbReference type="InterPro" id="IPR024167">
    <property type="entry name" value="Cytochrome_c4-like"/>
</dbReference>
<dbReference type="OrthoDB" id="9808603at2"/>
<dbReference type="SUPFAM" id="SSF46626">
    <property type="entry name" value="Cytochrome c"/>
    <property type="match status" value="2"/>
</dbReference>
<dbReference type="GO" id="GO:0042597">
    <property type="term" value="C:periplasmic space"/>
    <property type="evidence" value="ECO:0007669"/>
    <property type="project" value="UniProtKB-SubCell"/>
</dbReference>
<evidence type="ECO:0000256" key="2">
    <source>
        <dbReference type="ARBA" id="ARBA00022448"/>
    </source>
</evidence>
<dbReference type="PANTHER" id="PTHR33751:SF9">
    <property type="entry name" value="CYTOCHROME C4"/>
    <property type="match status" value="1"/>
</dbReference>
<gene>
    <name evidence="12" type="ORF">RSO01_40760</name>
</gene>
<evidence type="ECO:0000259" key="11">
    <source>
        <dbReference type="PROSITE" id="PS51007"/>
    </source>
</evidence>
<feature type="binding site" description="covalent" evidence="8">
    <location>
        <position position="124"/>
    </location>
    <ligand>
        <name>heme c</name>
        <dbReference type="ChEBI" id="CHEBI:61717"/>
        <label>2</label>
    </ligand>
</feature>
<feature type="binding site" description="covalent" evidence="8">
    <location>
        <position position="127"/>
    </location>
    <ligand>
        <name>heme c</name>
        <dbReference type="ChEBI" id="CHEBI:61717"/>
        <label>2</label>
    </ligand>
</feature>
<keyword evidence="6" id="KW-0249">Electron transport</keyword>
<keyword evidence="4 9" id="KW-0479">Metal-binding</keyword>
<dbReference type="GO" id="GO:0009055">
    <property type="term" value="F:electron transfer activity"/>
    <property type="evidence" value="ECO:0007669"/>
    <property type="project" value="InterPro"/>
</dbReference>
<dbReference type="Proteomes" id="UP000321058">
    <property type="component" value="Unassembled WGS sequence"/>
</dbReference>
<evidence type="ECO:0000256" key="5">
    <source>
        <dbReference type="ARBA" id="ARBA00022764"/>
    </source>
</evidence>
<evidence type="ECO:0000256" key="6">
    <source>
        <dbReference type="ARBA" id="ARBA00022982"/>
    </source>
</evidence>
<dbReference type="InterPro" id="IPR050597">
    <property type="entry name" value="Cytochrome_c_Oxidase_Subunit"/>
</dbReference>
<dbReference type="InterPro" id="IPR036909">
    <property type="entry name" value="Cyt_c-like_dom_sf"/>
</dbReference>
<feature type="binding site" description="covalent" evidence="8">
    <location>
        <position position="33"/>
    </location>
    <ligand>
        <name>heme c</name>
        <dbReference type="ChEBI" id="CHEBI:61717"/>
        <label>1</label>
    </ligand>
</feature>
<evidence type="ECO:0000256" key="9">
    <source>
        <dbReference type="PIRSR" id="PIRSR000005-2"/>
    </source>
</evidence>